<dbReference type="InterPro" id="IPR000056">
    <property type="entry name" value="Ribul_P_3_epim-like"/>
</dbReference>
<sequence length="226" mass="24511">MTPIKISASLAAAPLDRLGEVVHALTAAGVDYLHFDIEDGVFVPVMTLGTKLIADLRPLTPLPFDVHLMMVNPEWLIPDLVRMGANRISVHYEACPYPRRTLRQIVEAGARAGIALNPATPLPDLAYLRPYLDFILILTSEPEGPDCPFLPDVVAKVRQGKHQPGLEDVEWVVDGGINAQNLHQVVTAGAHTLVIGRALFKDNAVSDNLQRLRDAIAEVSSHAASA</sequence>
<dbReference type="RefSeq" id="WP_315624891.1">
    <property type="nucleotide sequence ID" value="NZ_JAUHMF010000001.1"/>
</dbReference>
<name>A0ABU3NN20_9CHLR</name>
<dbReference type="InterPro" id="IPR011060">
    <property type="entry name" value="RibuloseP-bd_barrel"/>
</dbReference>
<comment type="caution">
    <text evidence="3">The sequence shown here is derived from an EMBL/GenBank/DDBJ whole genome shotgun (WGS) entry which is preliminary data.</text>
</comment>
<accession>A0ABU3NN20</accession>
<dbReference type="EMBL" id="JAUHMF010000001">
    <property type="protein sequence ID" value="MDT8898246.1"/>
    <property type="molecule type" value="Genomic_DNA"/>
</dbReference>
<dbReference type="PANTHER" id="PTHR11749">
    <property type="entry name" value="RIBULOSE-5-PHOSPHATE-3-EPIMERASE"/>
    <property type="match status" value="1"/>
</dbReference>
<dbReference type="Proteomes" id="UP001254165">
    <property type="component" value="Unassembled WGS sequence"/>
</dbReference>
<dbReference type="InterPro" id="IPR013785">
    <property type="entry name" value="Aldolase_TIM"/>
</dbReference>
<keyword evidence="2" id="KW-0413">Isomerase</keyword>
<keyword evidence="1" id="KW-0479">Metal-binding</keyword>
<keyword evidence="4" id="KW-1185">Reference proteome</keyword>
<dbReference type="SUPFAM" id="SSF51366">
    <property type="entry name" value="Ribulose-phoshate binding barrel"/>
    <property type="match status" value="1"/>
</dbReference>
<evidence type="ECO:0000313" key="3">
    <source>
        <dbReference type="EMBL" id="MDT8898246.1"/>
    </source>
</evidence>
<evidence type="ECO:0000256" key="2">
    <source>
        <dbReference type="ARBA" id="ARBA00023235"/>
    </source>
</evidence>
<evidence type="ECO:0000313" key="4">
    <source>
        <dbReference type="Proteomes" id="UP001254165"/>
    </source>
</evidence>
<dbReference type="CDD" id="cd00429">
    <property type="entry name" value="RPE"/>
    <property type="match status" value="1"/>
</dbReference>
<evidence type="ECO:0000256" key="1">
    <source>
        <dbReference type="ARBA" id="ARBA00022723"/>
    </source>
</evidence>
<dbReference type="Gene3D" id="3.20.20.70">
    <property type="entry name" value="Aldolase class I"/>
    <property type="match status" value="1"/>
</dbReference>
<dbReference type="Pfam" id="PF00834">
    <property type="entry name" value="Ribul_P_3_epim"/>
    <property type="match status" value="1"/>
</dbReference>
<gene>
    <name evidence="3" type="ORF">QYE77_08190</name>
</gene>
<proteinExistence type="predicted"/>
<protein>
    <submittedName>
        <fullName evidence="3">Ribulose-phosphate 3-epimerase</fullName>
    </submittedName>
</protein>
<reference evidence="3 4" key="1">
    <citation type="submission" date="2023-07" db="EMBL/GenBank/DDBJ databases">
        <title>Novel species of Thermanaerothrix with wide hydrolytic capabilities.</title>
        <authorList>
            <person name="Zayulina K.S."/>
            <person name="Podosokorskaya O.A."/>
            <person name="Elcheninov A.G."/>
        </authorList>
    </citation>
    <scope>NUCLEOTIDE SEQUENCE [LARGE SCALE GENOMIC DNA]</scope>
    <source>
        <strain evidence="3 4">4228-RoL</strain>
    </source>
</reference>
<organism evidence="3 4">
    <name type="scientific">Thermanaerothrix solaris</name>
    <dbReference type="NCBI Taxonomy" id="3058434"/>
    <lineage>
        <taxon>Bacteria</taxon>
        <taxon>Bacillati</taxon>
        <taxon>Chloroflexota</taxon>
        <taxon>Anaerolineae</taxon>
        <taxon>Anaerolineales</taxon>
        <taxon>Anaerolineaceae</taxon>
        <taxon>Thermanaerothrix</taxon>
    </lineage>
</organism>